<sequence>MSQRQLSLVDPAAFNREGFSLPTFLAGLAKDVLDPKDVATGHKPDTSTPAAAMRVSLEKSQALLELLDRAESEALYAHGEVAKSVAGLQSSLAGEEAKYQKALASVGRRSEKVRESFRALEERSNRVAQVGTRLGDRLQRADALRSRALEVCSLLGHLAAFAALPEGEAAFAQGLPGLFWEDRRLAEAAAIARKLRVLTAEAESARQRNRQLAGAAAAAAAAGEALPGDMGSGGPAAGAGGRRDAAPPGSLDYAVRRLVAYCTWLETRVVGRFDSAVESDNVRTMAECARVMAALDREASVIQRYIGLLPVFQSPVDAAAWVRQPPVSADDSVVAERLRPLSRLYAAWGEAVALEASRMPSVFPSPLLALRMLATRVFEERVSRALEKLLEDTAGDAFSRSTSFSSGRSGDFGDRDPDGSRPGSDSEYDSAGSGSESGSGSDDGSGSDEDGSGSGGGRRRRRRAGVRRQGSKRAPPPKPPPPRMPPRTGSFPTRGTSRSNSLRPTPVASSKSSPRASTLGTGRGGGGGGGRGPGLGPSTDSSFSVAGPGGGGGRGGGGSSPGGGGSSSASGSGGPSVLALHLYLRLLAAAYVRTGELAEQVEASTGGRLDCAPLVTAAFEPLLRLYPAPELQWLDMMAEKELGPALGDPSVDPALRPELTLAEAEALLRRSAEAVGRCCLLCAGPQQLAAAVRLLYVGEAPYDGTMPGSLMEHLPRYLIAGVEREMDLTLLLDRRGGPPACNVYRLPYQPPQPPGSKGPPPPLVMPPPVTRSGAAQAAQTYVSARVGPVLAAIATATRVVGRLQEHHTQAILPALGGAPAEAGACASGLGLAVRAVEASCLGVLQALVDMLAVQFEKVLMYEQRRPEFLPPPGAPLDAAALDRPTDACLLAGGLLDALGQSARDHLDGSNLASLLLDVGCRSHATLVNHMQQFVYSAAGALRWRNDVASYAEVLRGWGLPQLDARMSSLGALVGILVVEPDQLLPLVNGTLRLDHREAIKFVRLRQDFPFARVQGRSLQAVFGSEDAIPGGAPGAPAGAQAGRK</sequence>
<proteinExistence type="inferred from homology"/>
<dbReference type="GO" id="GO:0006887">
    <property type="term" value="P:exocytosis"/>
    <property type="evidence" value="ECO:0007669"/>
    <property type="project" value="UniProtKB-KW"/>
</dbReference>
<keyword evidence="10" id="KW-1185">Reference proteome</keyword>
<reference evidence="9" key="1">
    <citation type="journal article" date="2020" name="bioRxiv">
        <title>Comparative genomics of Chlamydomonas.</title>
        <authorList>
            <person name="Craig R.J."/>
            <person name="Hasan A.R."/>
            <person name="Ness R.W."/>
            <person name="Keightley P.D."/>
        </authorList>
    </citation>
    <scope>NUCLEOTIDE SEQUENCE</scope>
    <source>
        <strain evidence="9">CCAP 11/70</strain>
    </source>
</reference>
<feature type="compositionally biased region" description="Basic residues" evidence="6">
    <location>
        <begin position="457"/>
        <end position="471"/>
    </location>
</feature>
<keyword evidence="2" id="KW-0813">Transport</keyword>
<dbReference type="GO" id="GO:0000145">
    <property type="term" value="C:exocyst"/>
    <property type="evidence" value="ECO:0007669"/>
    <property type="project" value="TreeGrafter"/>
</dbReference>
<comment type="similarity">
    <text evidence="1">Belongs to the SEC10 family.</text>
</comment>
<feature type="compositionally biased region" description="Low complexity" evidence="6">
    <location>
        <begin position="420"/>
        <end position="434"/>
    </location>
</feature>
<comment type="caution">
    <text evidence="9">The sequence shown here is derived from an EMBL/GenBank/DDBJ whole genome shotgun (WGS) entry which is preliminary data.</text>
</comment>
<feature type="compositionally biased region" description="Pro residues" evidence="6">
    <location>
        <begin position="474"/>
        <end position="485"/>
    </location>
</feature>
<dbReference type="Pfam" id="PF20667">
    <property type="entry name" value="Sec10_N"/>
    <property type="match status" value="1"/>
</dbReference>
<keyword evidence="3" id="KW-0268">Exocytosis</keyword>
<feature type="domain" description="Exocyst complex component Sec10-like alpha-helical bundle" evidence="7">
    <location>
        <begin position="187"/>
        <end position="393"/>
    </location>
</feature>
<feature type="region of interest" description="Disordered" evidence="6">
    <location>
        <begin position="397"/>
        <end position="572"/>
    </location>
</feature>
<keyword evidence="4 5" id="KW-0175">Coiled coil</keyword>
<feature type="compositionally biased region" description="Polar residues" evidence="6">
    <location>
        <begin position="490"/>
        <end position="516"/>
    </location>
</feature>
<dbReference type="PANTHER" id="PTHR12100">
    <property type="entry name" value="SEC10"/>
    <property type="match status" value="1"/>
</dbReference>
<feature type="domain" description="Exocyst complex component Sec10-like alpha-helical bundle" evidence="7">
    <location>
        <begin position="787"/>
        <end position="1013"/>
    </location>
</feature>
<dbReference type="Proteomes" id="UP000612055">
    <property type="component" value="Unassembled WGS sequence"/>
</dbReference>
<evidence type="ECO:0000256" key="6">
    <source>
        <dbReference type="SAM" id="MobiDB-lite"/>
    </source>
</evidence>
<dbReference type="AlphaFoldDB" id="A0A836BQP2"/>
<dbReference type="InterPro" id="IPR009976">
    <property type="entry name" value="Sec10-like"/>
</dbReference>
<dbReference type="EMBL" id="JAEHOE010000133">
    <property type="protein sequence ID" value="KAG2485232.1"/>
    <property type="molecule type" value="Genomic_DNA"/>
</dbReference>
<dbReference type="OrthoDB" id="125856at2759"/>
<dbReference type="Pfam" id="PF07393">
    <property type="entry name" value="Sec10_HB"/>
    <property type="match status" value="2"/>
</dbReference>
<dbReference type="InterPro" id="IPR048627">
    <property type="entry name" value="Sec10_HB"/>
</dbReference>
<dbReference type="InterPro" id="IPR048625">
    <property type="entry name" value="Sec10_N"/>
</dbReference>
<name>A0A836BQP2_9CHLO</name>
<dbReference type="GO" id="GO:0006893">
    <property type="term" value="P:Golgi to plasma membrane transport"/>
    <property type="evidence" value="ECO:0007669"/>
    <property type="project" value="TreeGrafter"/>
</dbReference>
<evidence type="ECO:0000313" key="9">
    <source>
        <dbReference type="EMBL" id="KAG2485232.1"/>
    </source>
</evidence>
<feature type="domain" description="Exocyst complex component Sec10 N-terminal" evidence="8">
    <location>
        <begin position="80"/>
        <end position="163"/>
    </location>
</feature>
<dbReference type="PANTHER" id="PTHR12100:SF0">
    <property type="entry name" value="EXOCYST COMPLEX COMPONENT 5"/>
    <property type="match status" value="1"/>
</dbReference>
<evidence type="ECO:0000259" key="7">
    <source>
        <dbReference type="Pfam" id="PF07393"/>
    </source>
</evidence>
<protein>
    <recommendedName>
        <fullName evidence="11">Exocyst complex component Sec10</fullName>
    </recommendedName>
</protein>
<feature type="compositionally biased region" description="Gly residues" evidence="6">
    <location>
        <begin position="547"/>
        <end position="572"/>
    </location>
</feature>
<evidence type="ECO:0000259" key="8">
    <source>
        <dbReference type="Pfam" id="PF20667"/>
    </source>
</evidence>
<feature type="compositionally biased region" description="Low complexity" evidence="6">
    <location>
        <begin position="397"/>
        <end position="409"/>
    </location>
</feature>
<evidence type="ECO:0000256" key="1">
    <source>
        <dbReference type="ARBA" id="ARBA00006572"/>
    </source>
</evidence>
<feature type="compositionally biased region" description="Gly residues" evidence="6">
    <location>
        <begin position="521"/>
        <end position="535"/>
    </location>
</feature>
<gene>
    <name evidence="9" type="ORF">HYH03_016018</name>
</gene>
<evidence type="ECO:0000256" key="3">
    <source>
        <dbReference type="ARBA" id="ARBA00022483"/>
    </source>
</evidence>
<evidence type="ECO:0000256" key="5">
    <source>
        <dbReference type="SAM" id="Coils"/>
    </source>
</evidence>
<evidence type="ECO:0008006" key="11">
    <source>
        <dbReference type="Google" id="ProtNLM"/>
    </source>
</evidence>
<accession>A0A836BQP2</accession>
<evidence type="ECO:0000313" key="10">
    <source>
        <dbReference type="Proteomes" id="UP000612055"/>
    </source>
</evidence>
<evidence type="ECO:0000256" key="2">
    <source>
        <dbReference type="ARBA" id="ARBA00022448"/>
    </source>
</evidence>
<feature type="coiled-coil region" evidence="5">
    <location>
        <begin position="188"/>
        <end position="215"/>
    </location>
</feature>
<organism evidence="9 10">
    <name type="scientific">Edaphochlamys debaryana</name>
    <dbReference type="NCBI Taxonomy" id="47281"/>
    <lineage>
        <taxon>Eukaryota</taxon>
        <taxon>Viridiplantae</taxon>
        <taxon>Chlorophyta</taxon>
        <taxon>core chlorophytes</taxon>
        <taxon>Chlorophyceae</taxon>
        <taxon>CS clade</taxon>
        <taxon>Chlamydomonadales</taxon>
        <taxon>Chlamydomonadales incertae sedis</taxon>
        <taxon>Edaphochlamys</taxon>
    </lineage>
</organism>
<evidence type="ECO:0000256" key="4">
    <source>
        <dbReference type="ARBA" id="ARBA00023054"/>
    </source>
</evidence>